<dbReference type="EMBL" id="RJJE01000017">
    <property type="protein sequence ID" value="RNI27488.1"/>
    <property type="molecule type" value="Genomic_DNA"/>
</dbReference>
<gene>
    <name evidence="1" type="ORF">EFA69_15270</name>
</gene>
<sequence length="152" mass="17087">MRHATAAEKTFGQTDFEREITLFGQRKAGEAGLWLKSQSLVPELVLCSSAVRTRMTLDSMLEQINQKVPVQLERSIYYGAEAELLELLHGVDDSVDTLLLLGHNPTISFFASALAHEEVSFNPATIAHLQFMGYSWENLRAGTCKLHFLYQK</sequence>
<proteinExistence type="predicted"/>
<reference evidence="1 2" key="1">
    <citation type="submission" date="2018-11" db="EMBL/GenBank/DDBJ databases">
        <title>Rufibacter latericius sp. nov., isolated from water in Baiyang Lake.</title>
        <authorList>
            <person name="Yang Y."/>
        </authorList>
    </citation>
    <scope>NUCLEOTIDE SEQUENCE [LARGE SCALE GENOMIC DNA]</scope>
    <source>
        <strain evidence="1 2">MCC P1</strain>
    </source>
</reference>
<name>A0A3M9MRY9_9BACT</name>
<dbReference type="Gene3D" id="3.40.50.1240">
    <property type="entry name" value="Phosphoglycerate mutase-like"/>
    <property type="match status" value="1"/>
</dbReference>
<organism evidence="1 2">
    <name type="scientific">Rufibacter immobilis</name>
    <dbReference type="NCBI Taxonomy" id="1348778"/>
    <lineage>
        <taxon>Bacteria</taxon>
        <taxon>Pseudomonadati</taxon>
        <taxon>Bacteroidota</taxon>
        <taxon>Cytophagia</taxon>
        <taxon>Cytophagales</taxon>
        <taxon>Hymenobacteraceae</taxon>
        <taxon>Rufibacter</taxon>
    </lineage>
</organism>
<evidence type="ECO:0008006" key="3">
    <source>
        <dbReference type="Google" id="ProtNLM"/>
    </source>
</evidence>
<comment type="caution">
    <text evidence="1">The sequence shown here is derived from an EMBL/GenBank/DDBJ whole genome shotgun (WGS) entry which is preliminary data.</text>
</comment>
<protein>
    <recommendedName>
        <fullName evidence="3">Histidine phosphatase family protein</fullName>
    </recommendedName>
</protein>
<dbReference type="SUPFAM" id="SSF53254">
    <property type="entry name" value="Phosphoglycerate mutase-like"/>
    <property type="match status" value="1"/>
</dbReference>
<accession>A0A3M9MRY9</accession>
<evidence type="ECO:0000313" key="2">
    <source>
        <dbReference type="Proteomes" id="UP000271010"/>
    </source>
</evidence>
<dbReference type="InterPro" id="IPR029033">
    <property type="entry name" value="His_PPase_superfam"/>
</dbReference>
<dbReference type="PANTHER" id="PTHR47623">
    <property type="entry name" value="OS09G0287300 PROTEIN"/>
    <property type="match status" value="1"/>
</dbReference>
<dbReference type="AlphaFoldDB" id="A0A3M9MRY9"/>
<keyword evidence="2" id="KW-1185">Reference proteome</keyword>
<dbReference type="Proteomes" id="UP000271010">
    <property type="component" value="Unassembled WGS sequence"/>
</dbReference>
<evidence type="ECO:0000313" key="1">
    <source>
        <dbReference type="EMBL" id="RNI27488.1"/>
    </source>
</evidence>
<dbReference type="PANTHER" id="PTHR47623:SF1">
    <property type="entry name" value="OS09G0287300 PROTEIN"/>
    <property type="match status" value="1"/>
</dbReference>